<dbReference type="AlphaFoldDB" id="A0A7J7Z5L7"/>
<dbReference type="EMBL" id="JABWUV010000003">
    <property type="protein sequence ID" value="KAF6369409.1"/>
    <property type="molecule type" value="Genomic_DNA"/>
</dbReference>
<evidence type="ECO:0000313" key="2">
    <source>
        <dbReference type="EMBL" id="KAF6369409.1"/>
    </source>
</evidence>
<feature type="region of interest" description="Disordered" evidence="1">
    <location>
        <begin position="1"/>
        <end position="29"/>
    </location>
</feature>
<organism evidence="2 3">
    <name type="scientific">Myotis myotis</name>
    <name type="common">Greater mouse-eared bat</name>
    <name type="synonym">Vespertilio myotis</name>
    <dbReference type="NCBI Taxonomy" id="51298"/>
    <lineage>
        <taxon>Eukaryota</taxon>
        <taxon>Metazoa</taxon>
        <taxon>Chordata</taxon>
        <taxon>Craniata</taxon>
        <taxon>Vertebrata</taxon>
        <taxon>Euteleostomi</taxon>
        <taxon>Mammalia</taxon>
        <taxon>Eutheria</taxon>
        <taxon>Laurasiatheria</taxon>
        <taxon>Chiroptera</taxon>
        <taxon>Yangochiroptera</taxon>
        <taxon>Vespertilionidae</taxon>
        <taxon>Myotis</taxon>
    </lineage>
</organism>
<proteinExistence type="predicted"/>
<sequence length="169" mass="18741">MGKFSVFSEQQMPGAGKPRQEWFGQGPVTRGTHGGSELVHLNFRRENACGCHETVPQRSAAGSIADWWPWQCLTAVPGAAGSSDGVWLTHSDRLVSDRWLWPPLLGKLSLDVSPKTTTSVPLERSCLTTKPTHREGQSRKMERTWVPNDAPSCWVNRPRVPPPTGLLYL</sequence>
<accession>A0A7J7Z5L7</accession>
<dbReference type="Proteomes" id="UP000527355">
    <property type="component" value="Unassembled WGS sequence"/>
</dbReference>
<comment type="caution">
    <text evidence="2">The sequence shown here is derived from an EMBL/GenBank/DDBJ whole genome shotgun (WGS) entry which is preliminary data.</text>
</comment>
<evidence type="ECO:0000313" key="3">
    <source>
        <dbReference type="Proteomes" id="UP000527355"/>
    </source>
</evidence>
<gene>
    <name evidence="2" type="ORF">mMyoMyo1_010749</name>
</gene>
<keyword evidence="3" id="KW-1185">Reference proteome</keyword>
<evidence type="ECO:0000256" key="1">
    <source>
        <dbReference type="SAM" id="MobiDB-lite"/>
    </source>
</evidence>
<protein>
    <submittedName>
        <fullName evidence="2">Uncharacterized protein</fullName>
    </submittedName>
</protein>
<name>A0A7J7Z5L7_MYOMY</name>
<reference evidence="2 3" key="1">
    <citation type="journal article" date="2020" name="Nature">
        <title>Six reference-quality genomes reveal evolution of bat adaptations.</title>
        <authorList>
            <person name="Jebb D."/>
            <person name="Huang Z."/>
            <person name="Pippel M."/>
            <person name="Hughes G.M."/>
            <person name="Lavrichenko K."/>
            <person name="Devanna P."/>
            <person name="Winkler S."/>
            <person name="Jermiin L.S."/>
            <person name="Skirmuntt E.C."/>
            <person name="Katzourakis A."/>
            <person name="Burkitt-Gray L."/>
            <person name="Ray D.A."/>
            <person name="Sullivan K.A.M."/>
            <person name="Roscito J.G."/>
            <person name="Kirilenko B.M."/>
            <person name="Davalos L.M."/>
            <person name="Corthals A.P."/>
            <person name="Power M.L."/>
            <person name="Jones G."/>
            <person name="Ransome R.D."/>
            <person name="Dechmann D.K.N."/>
            <person name="Locatelli A.G."/>
            <person name="Puechmaille S.J."/>
            <person name="Fedrigo O."/>
            <person name="Jarvis E.D."/>
            <person name="Hiller M."/>
            <person name="Vernes S.C."/>
            <person name="Myers E.W."/>
            <person name="Teeling E.C."/>
        </authorList>
    </citation>
    <scope>NUCLEOTIDE SEQUENCE [LARGE SCALE GENOMIC DNA]</scope>
    <source>
        <strain evidence="2">MMyoMyo1</strain>
        <tissue evidence="2">Flight muscle</tissue>
    </source>
</reference>